<organism evidence="1">
    <name type="scientific">Promethearchaeota archaeon</name>
    <dbReference type="NCBI Taxonomy" id="2053489"/>
    <lineage>
        <taxon>Archaea</taxon>
        <taxon>Promethearchaeati</taxon>
        <taxon>Promethearchaeota</taxon>
    </lineage>
</organism>
<gene>
    <name evidence="1" type="ORF">EU533_05165</name>
</gene>
<feature type="binding site" evidence="2">
    <location>
        <position position="115"/>
    </location>
    <ligand>
        <name>Zn(2+)</name>
        <dbReference type="ChEBI" id="CHEBI:29105"/>
    </ligand>
</feature>
<reference evidence="1" key="1">
    <citation type="submission" date="2019-01" db="EMBL/GenBank/DDBJ databases">
        <title>Elucidating Asgardaeota metabolism in a sunlit microoxic niche using comparative genomics.</title>
        <authorList>
            <person name="Bulzu P.-A."/>
            <person name="Andrei S.-A."/>
            <person name="Salcher M."/>
            <person name="Mehrshad M."/>
            <person name="Inoue K."/>
            <person name="Kandori H."/>
            <person name="Beja O."/>
            <person name="Ghai R."/>
            <person name="Banciu H.L."/>
        </authorList>
    </citation>
    <scope>NUCLEOTIDE SEQUENCE</scope>
    <source>
        <strain evidence="1">AMARA_5</strain>
    </source>
</reference>
<keyword evidence="2" id="KW-0862">Zinc</keyword>
<dbReference type="PDB" id="7E4G">
    <property type="method" value="X-ray"/>
    <property type="resolution" value="2.10 A"/>
    <property type="chains" value="A/B/C=1-202"/>
</dbReference>
<sequence>MEQIIFYLGIGMFILSTIMFFFLKKKNAKLASINIIVSFVTIVSYILMLSGLFTLSATSGDTIYWTRWAFYAVSCSFLMVEISYLLRIDNTTRLEILVFNSMVMITGLFASISEDLYKWLFFIISSVAYLNVLFLIAKNRSEKKAIILFVAIFWSGFPIVWILSPAGLMVLNAFWTALFYLVLDFITKIYFGFHTTFKHIEQ</sequence>
<protein>
    <submittedName>
        <fullName evidence="1">Uncharacterized protein</fullName>
    </submittedName>
</protein>
<accession>A0A524F8J2</accession>
<feature type="binding site" evidence="2">
    <location>
        <position position="114"/>
    </location>
    <ligand>
        <name>Zn(2+)</name>
        <dbReference type="ChEBI" id="CHEBI:29105"/>
    </ligand>
</feature>
<evidence type="ECO:0000313" key="1">
    <source>
        <dbReference type="EMBL" id="TFG21677.1"/>
    </source>
</evidence>
<keyword evidence="2" id="KW-0002">3D-structure</keyword>
<dbReference type="EMBL" id="SDNU01000158">
    <property type="protein sequence ID" value="TFG21677.1"/>
    <property type="molecule type" value="Genomic_DNA"/>
</dbReference>
<evidence type="ECO:0007829" key="2">
    <source>
        <dbReference type="PDB" id="7E4G"/>
    </source>
</evidence>
<proteinExistence type="evidence at protein level"/>
<accession>A0ACD6BAL3</accession>
<reference evidence="2" key="2">
    <citation type="journal article" date="2021" name="Proc. Natl. Acad. Sci. U.S.A.">
        <title>Crystal structure of schizorhodopsin reveals mechanism of inward proton pumping.</title>
        <authorList>
            <person name="Higuchi A."/>
            <person name="Shihoya W."/>
            <person name="Konno M."/>
            <person name="Ikuta T."/>
            <person name="Kandori H."/>
            <person name="Inoue K."/>
            <person name="Nureki O."/>
        </authorList>
    </citation>
    <scope>X-RAY CRYSTALLOGRAPHY (2.10 ANGSTROMS) OF 1-202 IN COMPLEX WITH ZN(2+)</scope>
</reference>
<name>A0ACD6BAL3_9ARCH</name>
<comment type="caution">
    <text evidence="1">The sequence shown here is derived from an EMBL/GenBank/DDBJ whole genome shotgun (WGS) entry which is preliminary data.</text>
</comment>
<keyword evidence="2" id="KW-0479">Metal-binding</keyword>